<evidence type="ECO:0000313" key="1">
    <source>
        <dbReference type="EMBL" id="JAD24519.1"/>
    </source>
</evidence>
<reference evidence="1" key="1">
    <citation type="submission" date="2014-09" db="EMBL/GenBank/DDBJ databases">
        <authorList>
            <person name="Magalhaes I.L.F."/>
            <person name="Oliveira U."/>
            <person name="Santos F.R."/>
            <person name="Vidigal T.H.D.A."/>
            <person name="Brescovit A.D."/>
            <person name="Santos A.J."/>
        </authorList>
    </citation>
    <scope>NUCLEOTIDE SEQUENCE</scope>
    <source>
        <tissue evidence="1">Shoot tissue taken approximately 20 cm above the soil surface</tissue>
    </source>
</reference>
<dbReference type="AlphaFoldDB" id="A0A0A8YEF9"/>
<reference evidence="1" key="2">
    <citation type="journal article" date="2015" name="Data Brief">
        <title>Shoot transcriptome of the giant reed, Arundo donax.</title>
        <authorList>
            <person name="Barrero R.A."/>
            <person name="Guerrero F.D."/>
            <person name="Moolhuijzen P."/>
            <person name="Goolsby J.A."/>
            <person name="Tidwell J."/>
            <person name="Bellgard S.E."/>
            <person name="Bellgard M.I."/>
        </authorList>
    </citation>
    <scope>NUCLEOTIDE SEQUENCE</scope>
    <source>
        <tissue evidence="1">Shoot tissue taken approximately 20 cm above the soil surface</tissue>
    </source>
</reference>
<sequence length="64" mass="7289">MWVLYVFSEICTGQMASVQMVSKDTNLNWIHTLAIPSVVHPDGWGRRMANYLLYTPCAATNLWS</sequence>
<protein>
    <submittedName>
        <fullName evidence="1">Uncharacterized protein</fullName>
    </submittedName>
</protein>
<proteinExistence type="predicted"/>
<organism evidence="1">
    <name type="scientific">Arundo donax</name>
    <name type="common">Giant reed</name>
    <name type="synonym">Donax arundinaceus</name>
    <dbReference type="NCBI Taxonomy" id="35708"/>
    <lineage>
        <taxon>Eukaryota</taxon>
        <taxon>Viridiplantae</taxon>
        <taxon>Streptophyta</taxon>
        <taxon>Embryophyta</taxon>
        <taxon>Tracheophyta</taxon>
        <taxon>Spermatophyta</taxon>
        <taxon>Magnoliopsida</taxon>
        <taxon>Liliopsida</taxon>
        <taxon>Poales</taxon>
        <taxon>Poaceae</taxon>
        <taxon>PACMAD clade</taxon>
        <taxon>Arundinoideae</taxon>
        <taxon>Arundineae</taxon>
        <taxon>Arundo</taxon>
    </lineage>
</organism>
<name>A0A0A8YEF9_ARUDO</name>
<accession>A0A0A8YEF9</accession>
<dbReference type="EMBL" id="GBRH01273376">
    <property type="protein sequence ID" value="JAD24519.1"/>
    <property type="molecule type" value="Transcribed_RNA"/>
</dbReference>